<protein>
    <submittedName>
        <fullName evidence="11">E3 ubiquitin-protein ligase TRIM71-like isoform X1</fullName>
    </submittedName>
</protein>
<keyword evidence="1" id="KW-0597">Phosphoprotein</keyword>
<dbReference type="AlphaFoldDB" id="A0A1S3K7G9"/>
<dbReference type="SUPFAM" id="SSF57850">
    <property type="entry name" value="RING/U-box"/>
    <property type="match status" value="1"/>
</dbReference>
<dbReference type="CDD" id="cd05819">
    <property type="entry name" value="NHL"/>
    <property type="match status" value="1"/>
</dbReference>
<dbReference type="InterPro" id="IPR011042">
    <property type="entry name" value="6-blade_b-propeller_TolB-like"/>
</dbReference>
<dbReference type="PANTHER" id="PTHR25462">
    <property type="entry name" value="BONUS, ISOFORM C-RELATED"/>
    <property type="match status" value="1"/>
</dbReference>
<evidence type="ECO:0000259" key="9">
    <source>
        <dbReference type="PROSITE" id="PS50119"/>
    </source>
</evidence>
<gene>
    <name evidence="11" type="primary">LOC106179221</name>
</gene>
<name>A0A1S3K7G9_LINAN</name>
<dbReference type="InterPro" id="IPR013083">
    <property type="entry name" value="Znf_RING/FYVE/PHD"/>
</dbReference>
<accession>A0A1S3K7G9</accession>
<dbReference type="GeneID" id="106179221"/>
<dbReference type="InterPro" id="IPR001841">
    <property type="entry name" value="Znf_RING"/>
</dbReference>
<dbReference type="RefSeq" id="XP_013418211.1">
    <property type="nucleotide sequence ID" value="XM_013562757.1"/>
</dbReference>
<dbReference type="OMA" id="INCCITS"/>
<evidence type="ECO:0000256" key="1">
    <source>
        <dbReference type="ARBA" id="ARBA00022553"/>
    </source>
</evidence>
<evidence type="ECO:0000256" key="3">
    <source>
        <dbReference type="ARBA" id="ARBA00022737"/>
    </source>
</evidence>
<dbReference type="Gene3D" id="2.120.10.30">
    <property type="entry name" value="TolB, C-terminal domain"/>
    <property type="match status" value="2"/>
</dbReference>
<dbReference type="Pfam" id="PF00643">
    <property type="entry name" value="zf-B_box"/>
    <property type="match status" value="1"/>
</dbReference>
<keyword evidence="2" id="KW-0479">Metal-binding</keyword>
<dbReference type="PROSITE" id="PS00518">
    <property type="entry name" value="ZF_RING_1"/>
    <property type="match status" value="1"/>
</dbReference>
<evidence type="ECO:0000259" key="8">
    <source>
        <dbReference type="PROSITE" id="PS50089"/>
    </source>
</evidence>
<keyword evidence="5" id="KW-0862">Zinc</keyword>
<feature type="repeat" description="NHL" evidence="7">
    <location>
        <begin position="571"/>
        <end position="597"/>
    </location>
</feature>
<dbReference type="SMART" id="SM00184">
    <property type="entry name" value="RING"/>
    <property type="match status" value="1"/>
</dbReference>
<dbReference type="Gene3D" id="3.30.40.10">
    <property type="entry name" value="Zinc/RING finger domain, C3HC4 (zinc finger)"/>
    <property type="match status" value="1"/>
</dbReference>
<evidence type="ECO:0000313" key="11">
    <source>
        <dbReference type="RefSeq" id="XP_013418211.1"/>
    </source>
</evidence>
<evidence type="ECO:0000256" key="2">
    <source>
        <dbReference type="ARBA" id="ARBA00022723"/>
    </source>
</evidence>
<dbReference type="Pfam" id="PF13445">
    <property type="entry name" value="zf-RING_UBOX"/>
    <property type="match status" value="1"/>
</dbReference>
<evidence type="ECO:0000256" key="4">
    <source>
        <dbReference type="ARBA" id="ARBA00022771"/>
    </source>
</evidence>
<dbReference type="PROSITE" id="PS50089">
    <property type="entry name" value="ZF_RING_2"/>
    <property type="match status" value="1"/>
</dbReference>
<dbReference type="PANTHER" id="PTHR25462:SF296">
    <property type="entry name" value="MEIOTIC P26, ISOFORM F"/>
    <property type="match status" value="1"/>
</dbReference>
<dbReference type="InParanoid" id="A0A1S3K7G9"/>
<dbReference type="GO" id="GO:0008270">
    <property type="term" value="F:zinc ion binding"/>
    <property type="evidence" value="ECO:0007669"/>
    <property type="project" value="UniProtKB-KW"/>
</dbReference>
<sequence length="641" mass="71646">MASGGMASNLAEKISRDFLSCPICFELYDDPRALPCQHIFCLGCLKTHTGKTKEGGQFNCPICRGETTLPENGADGFPPSTYITSLKDQVLAADEKPLNCDSCLRLGETVDGTHRCLDCKDWLCHHCKKYHSSSKPSATHQVVTIEEFQSGQYVEEIAKRETVFCRLHPEEPVKLFCEPCEEPICHLCTVIKQCHKEHLCESIPYAVEEKRKILLDDLKQLQSTTLQNCKCEIEALKDKEVYINTQQNKVKKDIVLFCNGLIAYIKQQQEKLHAEVDTTFAIEQDKLKAELEEVTLINCCITSTTSFTEKLLKFGSDCEILRFHKQLDDQTKLLNEKSRNQRRKHTKPPMFLFNPNPIIHTELTHATVGYFSALTMRAVLLEKFCTQSPSDVKMPYLTGISLDRDDNILLADCNNQKVKVLQKGSGKLQAEWSGDGVFELNCPWDIACNNNGDIAIANKGNDQVLVLDSKFKVKMALKVEGCTGVTWLNQNCLVCLGQIGIVTVTVSYNGQKMVKYTHDACGQLLFPDPRHIDVLPNTDVVVADWLKGACVLAENSKLKFTYKIGDFGQTWGVCVDRDGYILVANCGNSCVSILHPNGKLLSYLVPADLISEPTGIVAYNNGNIAVAEANGNVKIFKYYEN</sequence>
<proteinExistence type="predicted"/>
<evidence type="ECO:0000256" key="7">
    <source>
        <dbReference type="PROSITE-ProRule" id="PRU00504"/>
    </source>
</evidence>
<dbReference type="CDD" id="cd19757">
    <property type="entry name" value="Bbox1"/>
    <property type="match status" value="1"/>
</dbReference>
<keyword evidence="4 6" id="KW-0863">Zinc-finger</keyword>
<evidence type="ECO:0000313" key="10">
    <source>
        <dbReference type="Proteomes" id="UP000085678"/>
    </source>
</evidence>
<feature type="repeat" description="NHL" evidence="7">
    <location>
        <begin position="439"/>
        <end position="470"/>
    </location>
</feature>
<keyword evidence="10" id="KW-1185">Reference proteome</keyword>
<dbReference type="SUPFAM" id="SSF101898">
    <property type="entry name" value="NHL repeat"/>
    <property type="match status" value="1"/>
</dbReference>
<dbReference type="PROSITE" id="PS50119">
    <property type="entry name" value="ZF_BBOX"/>
    <property type="match status" value="1"/>
</dbReference>
<dbReference type="KEGG" id="lak:106179221"/>
<dbReference type="InterPro" id="IPR000315">
    <property type="entry name" value="Znf_B-box"/>
</dbReference>
<dbReference type="Gene3D" id="3.30.160.60">
    <property type="entry name" value="Classic Zinc Finger"/>
    <property type="match status" value="1"/>
</dbReference>
<dbReference type="InterPro" id="IPR001258">
    <property type="entry name" value="NHL_repeat"/>
</dbReference>
<evidence type="ECO:0000256" key="6">
    <source>
        <dbReference type="PROSITE-ProRule" id="PRU00024"/>
    </source>
</evidence>
<feature type="domain" description="B box-type" evidence="9">
    <location>
        <begin position="160"/>
        <end position="203"/>
    </location>
</feature>
<dbReference type="PROSITE" id="PS51125">
    <property type="entry name" value="NHL"/>
    <property type="match status" value="2"/>
</dbReference>
<dbReference type="InterPro" id="IPR027370">
    <property type="entry name" value="Znf-RING_euk"/>
</dbReference>
<evidence type="ECO:0000256" key="5">
    <source>
        <dbReference type="ARBA" id="ARBA00022833"/>
    </source>
</evidence>
<dbReference type="InterPro" id="IPR047153">
    <property type="entry name" value="TRIM45/56/19-like"/>
</dbReference>
<feature type="domain" description="RING-type" evidence="8">
    <location>
        <begin position="21"/>
        <end position="64"/>
    </location>
</feature>
<dbReference type="InterPro" id="IPR017907">
    <property type="entry name" value="Znf_RING_CS"/>
</dbReference>
<reference evidence="11" key="1">
    <citation type="submission" date="2025-08" db="UniProtKB">
        <authorList>
            <consortium name="RefSeq"/>
        </authorList>
    </citation>
    <scope>IDENTIFICATION</scope>
    <source>
        <tissue evidence="11">Gonads</tissue>
    </source>
</reference>
<dbReference type="OrthoDB" id="6133371at2759"/>
<dbReference type="SUPFAM" id="SSF57845">
    <property type="entry name" value="B-box zinc-binding domain"/>
    <property type="match status" value="1"/>
</dbReference>
<dbReference type="Proteomes" id="UP000085678">
    <property type="component" value="Unplaced"/>
</dbReference>
<keyword evidence="3" id="KW-0677">Repeat</keyword>
<organism evidence="10 11">
    <name type="scientific">Lingula anatina</name>
    <name type="common">Brachiopod</name>
    <name type="synonym">Lingula unguis</name>
    <dbReference type="NCBI Taxonomy" id="7574"/>
    <lineage>
        <taxon>Eukaryota</taxon>
        <taxon>Metazoa</taxon>
        <taxon>Spiralia</taxon>
        <taxon>Lophotrochozoa</taxon>
        <taxon>Brachiopoda</taxon>
        <taxon>Linguliformea</taxon>
        <taxon>Lingulata</taxon>
        <taxon>Lingulida</taxon>
        <taxon>Linguloidea</taxon>
        <taxon>Lingulidae</taxon>
        <taxon>Lingula</taxon>
    </lineage>
</organism>